<sequence length="117" mass="12374">MPSKRPGETGHVAPVCAGTAIFPANRTTIGSISTMSGSKKYSISLPEDLAEAARAHVGPGGFSAYVAEALEQRIAMDKLREIVADFETDNEALTREEVEAARALLRHDHRRAGGAAA</sequence>
<evidence type="ECO:0008006" key="3">
    <source>
        <dbReference type="Google" id="ProtNLM"/>
    </source>
</evidence>
<dbReference type="Proteomes" id="UP000002066">
    <property type="component" value="Chromosome"/>
</dbReference>
<proteinExistence type="predicted"/>
<organism evidence="1 2">
    <name type="scientific">Streptomyces pratensis (strain ATCC 33331 / IAF-45CD)</name>
    <dbReference type="NCBI Taxonomy" id="591167"/>
    <lineage>
        <taxon>Bacteria</taxon>
        <taxon>Bacillati</taxon>
        <taxon>Actinomycetota</taxon>
        <taxon>Actinomycetes</taxon>
        <taxon>Kitasatosporales</taxon>
        <taxon>Streptomycetaceae</taxon>
        <taxon>Streptomyces</taxon>
    </lineage>
</organism>
<protein>
    <recommendedName>
        <fullName evidence="3">CopG family transcriptional regulator</fullName>
    </recommendedName>
</protein>
<dbReference type="KEGG" id="sfa:Sfla_2210"/>
<dbReference type="EMBL" id="CP002475">
    <property type="protein sequence ID" value="ADW03641.1"/>
    <property type="molecule type" value="Genomic_DNA"/>
</dbReference>
<name>A0A8D3WHA2_STRFA</name>
<dbReference type="AlphaFoldDB" id="A0A8D3WHA2"/>
<evidence type="ECO:0000313" key="1">
    <source>
        <dbReference type="EMBL" id="ADW03641.1"/>
    </source>
</evidence>
<accession>A0A8D3WHA2</accession>
<gene>
    <name evidence="1" type="ordered locus">Sfla_2210</name>
</gene>
<evidence type="ECO:0000313" key="2">
    <source>
        <dbReference type="Proteomes" id="UP000002066"/>
    </source>
</evidence>
<reference evidence="1 2" key="1">
    <citation type="submission" date="2011-01" db="EMBL/GenBank/DDBJ databases">
        <title>Complete sequence of chromosome of Streptomyces flavogriseus ATCC 33331.</title>
        <authorList>
            <consortium name="US DOE Joint Genome Institute"/>
            <person name="Lucas S."/>
            <person name="Copeland A."/>
            <person name="Lapidus A."/>
            <person name="Cheng J.-F."/>
            <person name="Goodwin L."/>
            <person name="Pitluck S."/>
            <person name="Davenport K."/>
            <person name="Detter J.C."/>
            <person name="Han C."/>
            <person name="Tapia R."/>
            <person name="Land M."/>
            <person name="Hauser L."/>
            <person name="Kyrpides N."/>
            <person name="Ivanova N."/>
            <person name="Ovchinnikova G."/>
            <person name="Pagani I."/>
            <person name="Brumm P."/>
            <person name="Mead D."/>
            <person name="Woyke T."/>
        </authorList>
    </citation>
    <scope>NUCLEOTIDE SEQUENCE [LARGE SCALE GENOMIC DNA]</scope>
    <source>
        <strain evidence="2">ATCC 33331 / IAF-45CD</strain>
    </source>
</reference>